<organism evidence="20 21">
    <name type="scientific">Mucuna pruriens</name>
    <name type="common">Velvet bean</name>
    <name type="synonym">Dolichos pruriens</name>
    <dbReference type="NCBI Taxonomy" id="157652"/>
    <lineage>
        <taxon>Eukaryota</taxon>
        <taxon>Viridiplantae</taxon>
        <taxon>Streptophyta</taxon>
        <taxon>Embryophyta</taxon>
        <taxon>Tracheophyta</taxon>
        <taxon>Spermatophyta</taxon>
        <taxon>Magnoliopsida</taxon>
        <taxon>eudicotyledons</taxon>
        <taxon>Gunneridae</taxon>
        <taxon>Pentapetalae</taxon>
        <taxon>rosids</taxon>
        <taxon>fabids</taxon>
        <taxon>Fabales</taxon>
        <taxon>Fabaceae</taxon>
        <taxon>Papilionoideae</taxon>
        <taxon>50 kb inversion clade</taxon>
        <taxon>NPAAA clade</taxon>
        <taxon>indigoferoid/millettioid clade</taxon>
        <taxon>Phaseoleae</taxon>
        <taxon>Mucuna</taxon>
    </lineage>
</organism>
<evidence type="ECO:0000256" key="16">
    <source>
        <dbReference type="PROSITE-ProRule" id="PRU00047"/>
    </source>
</evidence>
<dbReference type="Pfam" id="PF22936">
    <property type="entry name" value="Pol_BBD"/>
    <property type="match status" value="1"/>
</dbReference>
<keyword evidence="9" id="KW-0067">ATP-binding</keyword>
<reference evidence="20" key="1">
    <citation type="submission" date="2018-05" db="EMBL/GenBank/DDBJ databases">
        <title>Draft genome of Mucuna pruriens seed.</title>
        <authorList>
            <person name="Nnadi N.E."/>
            <person name="Vos R."/>
            <person name="Hasami M.H."/>
            <person name="Devisetty U.K."/>
            <person name="Aguiy J.C."/>
        </authorList>
    </citation>
    <scope>NUCLEOTIDE SEQUENCE [LARGE SCALE GENOMIC DNA]</scope>
    <source>
        <strain evidence="20">JCA_2017</strain>
    </source>
</reference>
<dbReference type="PROSITE" id="PS50158">
    <property type="entry name" value="ZF_CCHC"/>
    <property type="match status" value="1"/>
</dbReference>
<dbReference type="InterPro" id="IPR054722">
    <property type="entry name" value="PolX-like_BBD"/>
</dbReference>
<accession>A0A371GRQ0</accession>
<dbReference type="PANTHER" id="PTHR42648:SF11">
    <property type="entry name" value="TRANSPOSON TY4-P GAG-POL POLYPROTEIN"/>
    <property type="match status" value="1"/>
</dbReference>
<proteinExistence type="predicted"/>
<evidence type="ECO:0000256" key="12">
    <source>
        <dbReference type="ARBA" id="ARBA00022918"/>
    </source>
</evidence>
<keyword evidence="11" id="KW-0229">DNA integration</keyword>
<evidence type="ECO:0000313" key="20">
    <source>
        <dbReference type="EMBL" id="RDX93043.1"/>
    </source>
</evidence>
<dbReference type="OrthoDB" id="6776856at2759"/>
<dbReference type="SUPFAM" id="SSF57756">
    <property type="entry name" value="Retrovirus zinc finger-like domains"/>
    <property type="match status" value="1"/>
</dbReference>
<keyword evidence="4" id="KW-0540">Nuclease</keyword>
<evidence type="ECO:0000256" key="9">
    <source>
        <dbReference type="ARBA" id="ARBA00022840"/>
    </source>
</evidence>
<keyword evidence="10" id="KW-0460">Magnesium</keyword>
<comment type="caution">
    <text evidence="20">The sequence shown here is derived from an EMBL/GenBank/DDBJ whole genome shotgun (WGS) entry which is preliminary data.</text>
</comment>
<dbReference type="Gene3D" id="3.30.420.10">
    <property type="entry name" value="Ribonuclease H-like superfamily/Ribonuclease H"/>
    <property type="match status" value="1"/>
</dbReference>
<evidence type="ECO:0000256" key="2">
    <source>
        <dbReference type="ARBA" id="ARBA00022612"/>
    </source>
</evidence>
<dbReference type="InterPro" id="IPR025724">
    <property type="entry name" value="GAG-pre-integrase_dom"/>
</dbReference>
<dbReference type="EMBL" id="QJKJ01004711">
    <property type="protein sequence ID" value="RDX93043.1"/>
    <property type="molecule type" value="Genomic_DNA"/>
</dbReference>
<keyword evidence="16" id="KW-0862">Zinc</keyword>
<dbReference type="InterPro" id="IPR036397">
    <property type="entry name" value="RNaseH_sf"/>
</dbReference>
<dbReference type="GO" id="GO:0015074">
    <property type="term" value="P:DNA integration"/>
    <property type="evidence" value="ECO:0007669"/>
    <property type="project" value="InterPro"/>
</dbReference>
<dbReference type="GO" id="GO:0008270">
    <property type="term" value="F:zinc ion binding"/>
    <property type="evidence" value="ECO:0007669"/>
    <property type="project" value="UniProtKB-KW"/>
</dbReference>
<keyword evidence="14" id="KW-0917">Virion maturation</keyword>
<keyword evidence="21" id="KW-1185">Reference proteome</keyword>
<dbReference type="InterPro" id="IPR001878">
    <property type="entry name" value="Znf_CCHC"/>
</dbReference>
<evidence type="ECO:0000259" key="18">
    <source>
        <dbReference type="PROSITE" id="PS50158"/>
    </source>
</evidence>
<evidence type="ECO:0000256" key="15">
    <source>
        <dbReference type="ARBA" id="ARBA00023172"/>
    </source>
</evidence>
<protein>
    <recommendedName>
        <fullName evidence="22">Retrovirus-related Pol polyprotein from transposon TNT 1-94</fullName>
    </recommendedName>
</protein>
<comment type="function">
    <text evidence="1">The aspartyl protease (PR) mediates the proteolytic cleavages of the Gag and Gag-Pol polyproteins after assembly of the VLP.</text>
</comment>
<dbReference type="InterPro" id="IPR001584">
    <property type="entry name" value="Integrase_cat-core"/>
</dbReference>
<evidence type="ECO:0000256" key="7">
    <source>
        <dbReference type="ARBA" id="ARBA00022759"/>
    </source>
</evidence>
<evidence type="ECO:0000313" key="21">
    <source>
        <dbReference type="Proteomes" id="UP000257109"/>
    </source>
</evidence>
<dbReference type="SMART" id="SM00343">
    <property type="entry name" value="ZnF_C2HC"/>
    <property type="match status" value="1"/>
</dbReference>
<keyword evidence="15" id="KW-0233">DNA recombination</keyword>
<dbReference type="PROSITE" id="PS50994">
    <property type="entry name" value="INTEGRASE"/>
    <property type="match status" value="1"/>
</dbReference>
<keyword evidence="13" id="KW-0808">Transferase</keyword>
<evidence type="ECO:0000256" key="14">
    <source>
        <dbReference type="ARBA" id="ARBA00023113"/>
    </source>
</evidence>
<dbReference type="AlphaFoldDB" id="A0A371GRQ0"/>
<keyword evidence="12" id="KW-0695">RNA-directed DNA polymerase</keyword>
<dbReference type="GO" id="GO:0003676">
    <property type="term" value="F:nucleic acid binding"/>
    <property type="evidence" value="ECO:0007669"/>
    <property type="project" value="InterPro"/>
</dbReference>
<evidence type="ECO:0000256" key="13">
    <source>
        <dbReference type="ARBA" id="ARBA00022932"/>
    </source>
</evidence>
<dbReference type="InterPro" id="IPR012337">
    <property type="entry name" value="RNaseH-like_sf"/>
</dbReference>
<sequence>MANSKIMEKVLRTLTPSFDHIVVVIEESKDLEKMTVEELQNSLEAHEQRVLERKSNDKVTEQALQARTSHKSRGRGGWNRRGRGRHRGGRSGDRNAETHGSTSQDHNLGSNRNEQRDNFSSRGGNSFKSRGGKRPIDKRKIQCYNCDKFGHFAHECWQIGNNNSHKKDKKNDQAHLTQEEDGSDSNQVLLMVTTSNKEDYSSWYLDIGCSNHMTSNRDWLVDFNPNVTTSVRFADNSTILAEGIGKVMITRKNGKTTYMHDVLYIPSMKNNLLSLGQLLEKGFTMAMQANHIEIFDDKQRLVLKAPLSRNRTFKVNLSTAAIQCMSIVNTEEDSWLWHYKYGHLNFKSLHQLSSRQMVLGMPSIHLPQKNCEGCLIGKQPRKAFKTKAPQRAKQPLGIVHSDVCGPFDTPSLGEFCEAKGIEHEVTTPYTPQHNGLVERRNRTLLDMARCMIKGKGLPNCYWGEAVTTAAYVLNRCPTKRLQSVTPKEAWTGDKPMVNHLRIFGSLSYKHVEVIVNPMISQQA</sequence>
<evidence type="ECO:0000256" key="4">
    <source>
        <dbReference type="ARBA" id="ARBA00022722"/>
    </source>
</evidence>
<keyword evidence="7" id="KW-0255">Endonuclease</keyword>
<keyword evidence="6" id="KW-0547">Nucleotide-binding</keyword>
<keyword evidence="16" id="KW-0863">Zinc-finger</keyword>
<keyword evidence="8" id="KW-0378">Hydrolase</keyword>
<feature type="domain" description="Integrase catalytic" evidence="19">
    <location>
        <begin position="398"/>
        <end position="494"/>
    </location>
</feature>
<evidence type="ECO:0000259" key="19">
    <source>
        <dbReference type="PROSITE" id="PS50994"/>
    </source>
</evidence>
<evidence type="ECO:0000256" key="11">
    <source>
        <dbReference type="ARBA" id="ARBA00022908"/>
    </source>
</evidence>
<dbReference type="PANTHER" id="PTHR42648">
    <property type="entry name" value="TRANSPOSASE, PUTATIVE-RELATED"/>
    <property type="match status" value="1"/>
</dbReference>
<keyword evidence="5" id="KW-0479">Metal-binding</keyword>
<evidence type="ECO:0000256" key="6">
    <source>
        <dbReference type="ARBA" id="ARBA00022741"/>
    </source>
</evidence>
<keyword evidence="13" id="KW-0548">Nucleotidyltransferase</keyword>
<feature type="compositionally biased region" description="Basic residues" evidence="17">
    <location>
        <begin position="68"/>
        <end position="89"/>
    </location>
</feature>
<feature type="compositionally biased region" description="Basic and acidic residues" evidence="17">
    <location>
        <begin position="47"/>
        <end position="60"/>
    </location>
</feature>
<dbReference type="GO" id="GO:0008233">
    <property type="term" value="F:peptidase activity"/>
    <property type="evidence" value="ECO:0007669"/>
    <property type="project" value="UniProtKB-KW"/>
</dbReference>
<evidence type="ECO:0000256" key="1">
    <source>
        <dbReference type="ARBA" id="ARBA00002180"/>
    </source>
</evidence>
<dbReference type="GO" id="GO:0006508">
    <property type="term" value="P:proteolysis"/>
    <property type="evidence" value="ECO:0007669"/>
    <property type="project" value="UniProtKB-KW"/>
</dbReference>
<dbReference type="InterPro" id="IPR039537">
    <property type="entry name" value="Retrotran_Ty1/copia-like"/>
</dbReference>
<feature type="non-terminal residue" evidence="20">
    <location>
        <position position="1"/>
    </location>
</feature>
<evidence type="ECO:0000256" key="3">
    <source>
        <dbReference type="ARBA" id="ARBA00022670"/>
    </source>
</evidence>
<feature type="domain" description="CCHC-type" evidence="18">
    <location>
        <begin position="143"/>
        <end position="156"/>
    </location>
</feature>
<feature type="compositionally biased region" description="Polar residues" evidence="17">
    <location>
        <begin position="98"/>
        <end position="112"/>
    </location>
</feature>
<evidence type="ECO:0000256" key="10">
    <source>
        <dbReference type="ARBA" id="ARBA00022842"/>
    </source>
</evidence>
<dbReference type="Gene3D" id="4.10.60.10">
    <property type="entry name" value="Zinc finger, CCHC-type"/>
    <property type="match status" value="1"/>
</dbReference>
<dbReference type="Proteomes" id="UP000257109">
    <property type="component" value="Unassembled WGS sequence"/>
</dbReference>
<gene>
    <name evidence="20" type="ORF">CR513_24745</name>
</gene>
<feature type="region of interest" description="Disordered" evidence="17">
    <location>
        <begin position="47"/>
        <end position="134"/>
    </location>
</feature>
<keyword evidence="13" id="KW-0239">DNA-directed DNA polymerase</keyword>
<dbReference type="Pfam" id="PF00098">
    <property type="entry name" value="zf-CCHC"/>
    <property type="match status" value="1"/>
</dbReference>
<name>A0A371GRQ0_MUCPR</name>
<evidence type="ECO:0000256" key="17">
    <source>
        <dbReference type="SAM" id="MobiDB-lite"/>
    </source>
</evidence>
<evidence type="ECO:0008006" key="22">
    <source>
        <dbReference type="Google" id="ProtNLM"/>
    </source>
</evidence>
<dbReference type="SUPFAM" id="SSF53098">
    <property type="entry name" value="Ribonuclease H-like"/>
    <property type="match status" value="1"/>
</dbReference>
<evidence type="ECO:0000256" key="5">
    <source>
        <dbReference type="ARBA" id="ARBA00022723"/>
    </source>
</evidence>
<dbReference type="InterPro" id="IPR036875">
    <property type="entry name" value="Znf_CCHC_sf"/>
</dbReference>
<evidence type="ECO:0000256" key="8">
    <source>
        <dbReference type="ARBA" id="ARBA00022801"/>
    </source>
</evidence>
<dbReference type="Pfam" id="PF13976">
    <property type="entry name" value="gag_pre-integrs"/>
    <property type="match status" value="1"/>
</dbReference>
<keyword evidence="2" id="KW-1188">Viral release from host cell</keyword>
<keyword evidence="3" id="KW-0645">Protease</keyword>